<evidence type="ECO:0000256" key="2">
    <source>
        <dbReference type="ARBA" id="ARBA00022747"/>
    </source>
</evidence>
<keyword evidence="4" id="KW-0175">Coiled coil</keyword>
<evidence type="ECO:0000259" key="5">
    <source>
        <dbReference type="Pfam" id="PF01420"/>
    </source>
</evidence>
<evidence type="ECO:0000256" key="3">
    <source>
        <dbReference type="ARBA" id="ARBA00023125"/>
    </source>
</evidence>
<feature type="coiled-coil region" evidence="4">
    <location>
        <begin position="383"/>
        <end position="419"/>
    </location>
</feature>
<feature type="domain" description="Type I restriction modification DNA specificity" evidence="5">
    <location>
        <begin position="78"/>
        <end position="203"/>
    </location>
</feature>
<dbReference type="GO" id="GO:0004519">
    <property type="term" value="F:endonuclease activity"/>
    <property type="evidence" value="ECO:0007669"/>
    <property type="project" value="UniProtKB-KW"/>
</dbReference>
<evidence type="ECO:0000256" key="4">
    <source>
        <dbReference type="SAM" id="Coils"/>
    </source>
</evidence>
<name>A0A443IWU8_9BACI</name>
<dbReference type="Pfam" id="PF01420">
    <property type="entry name" value="Methylase_S"/>
    <property type="match status" value="2"/>
</dbReference>
<sequence>MEELLEEALVPKEEQPYEVPGNWVWVKLISTKDTKDNSFGDGDWILSRNIDPDGEVRLIQLSDIGKGEFLDKSSRYISLETFKELGCTEIFPGDILISRMADPIARSCIIPDIKQKLITAVDIAYLRPNETIVGKEYLNYLFNSTFFRQQAEGIARGTTRLRITRKNLGNLPIPLPPKKEQKQIVVKIERLLNKVNEAKRLIEEAKETFEHRRAAIIKSILQERVINDKVPNGWKKVKVKDIFNIFGGGTPRKSNKDYWNGTIPWISAKDMKAMYITETKDYITEQGLNNSSAKLANKYSVAMVVRSGILQRTLPVAYLLTECTVNQDLKVFDSGDKLINKYFFWYIKGNEKSLLNKYSKSGTTVNSIEFERFKSHEILLPPAEVIEEKIGRLESLIQKEKKVKELVELINQIEVLKSSILSKAFRGELGTNDPAEESAAGLLKEVLEEKI</sequence>
<proteinExistence type="inferred from homology"/>
<dbReference type="InterPro" id="IPR000055">
    <property type="entry name" value="Restrct_endonuc_typeI_TRD"/>
</dbReference>
<dbReference type="InterPro" id="IPR044946">
    <property type="entry name" value="Restrct_endonuc_typeI_TRD_sf"/>
</dbReference>
<feature type="domain" description="Type I restriction modification DNA specificity" evidence="5">
    <location>
        <begin position="231"/>
        <end position="403"/>
    </location>
</feature>
<gene>
    <name evidence="6" type="ORF">D4N35_006300</name>
</gene>
<evidence type="ECO:0000313" key="6">
    <source>
        <dbReference type="EMBL" id="RWR12636.1"/>
    </source>
</evidence>
<dbReference type="AlphaFoldDB" id="A0A443IWU8"/>
<dbReference type="GO" id="GO:0009307">
    <property type="term" value="P:DNA restriction-modification system"/>
    <property type="evidence" value="ECO:0007669"/>
    <property type="project" value="UniProtKB-KW"/>
</dbReference>
<dbReference type="CDD" id="cd17249">
    <property type="entry name" value="RMtype1_S_EcoR124I-TRD2-CR2_like"/>
    <property type="match status" value="1"/>
</dbReference>
<keyword evidence="6" id="KW-0378">Hydrolase</keyword>
<dbReference type="SUPFAM" id="SSF116734">
    <property type="entry name" value="DNA methylase specificity domain"/>
    <property type="match status" value="2"/>
</dbReference>
<keyword evidence="6" id="KW-0255">Endonuclease</keyword>
<dbReference type="Proteomes" id="UP000273811">
    <property type="component" value="Unassembled WGS sequence"/>
</dbReference>
<keyword evidence="2" id="KW-0680">Restriction system</keyword>
<keyword evidence="3" id="KW-0238">DNA-binding</keyword>
<dbReference type="GO" id="GO:0003677">
    <property type="term" value="F:DNA binding"/>
    <property type="evidence" value="ECO:0007669"/>
    <property type="project" value="UniProtKB-KW"/>
</dbReference>
<dbReference type="PANTHER" id="PTHR30408:SF12">
    <property type="entry name" value="TYPE I RESTRICTION ENZYME MJAVIII SPECIFICITY SUBUNIT"/>
    <property type="match status" value="1"/>
</dbReference>
<reference evidence="6" key="1">
    <citation type="submission" date="2018-12" db="EMBL/GenBank/DDBJ databases">
        <authorList>
            <person name="Sun L."/>
            <person name="Chen Z."/>
        </authorList>
    </citation>
    <scope>NUCLEOTIDE SEQUENCE [LARGE SCALE GENOMIC DNA]</scope>
    <source>
        <strain evidence="6">DSM 16012</strain>
    </source>
</reference>
<keyword evidence="7" id="KW-1185">Reference proteome</keyword>
<dbReference type="EMBL" id="QYTU02000009">
    <property type="protein sequence ID" value="RWR12636.1"/>
    <property type="molecule type" value="Genomic_DNA"/>
</dbReference>
<accession>A0A443IWU8</accession>
<protein>
    <submittedName>
        <fullName evidence="6">Restriction endonuclease subunit S</fullName>
    </submittedName>
</protein>
<dbReference type="Gene3D" id="3.90.220.20">
    <property type="entry name" value="DNA methylase specificity domains"/>
    <property type="match status" value="2"/>
</dbReference>
<dbReference type="OrthoDB" id="9811611at2"/>
<evidence type="ECO:0000256" key="1">
    <source>
        <dbReference type="ARBA" id="ARBA00010923"/>
    </source>
</evidence>
<keyword evidence="6" id="KW-0540">Nuclease</keyword>
<comment type="caution">
    <text evidence="6">The sequence shown here is derived from an EMBL/GenBank/DDBJ whole genome shotgun (WGS) entry which is preliminary data.</text>
</comment>
<dbReference type="InterPro" id="IPR052021">
    <property type="entry name" value="Type-I_RS_S_subunit"/>
</dbReference>
<organism evidence="6 7">
    <name type="scientific">Siminovitchia fortis</name>
    <dbReference type="NCBI Taxonomy" id="254758"/>
    <lineage>
        <taxon>Bacteria</taxon>
        <taxon>Bacillati</taxon>
        <taxon>Bacillota</taxon>
        <taxon>Bacilli</taxon>
        <taxon>Bacillales</taxon>
        <taxon>Bacillaceae</taxon>
        <taxon>Siminovitchia</taxon>
    </lineage>
</organism>
<dbReference type="PANTHER" id="PTHR30408">
    <property type="entry name" value="TYPE-1 RESTRICTION ENZYME ECOKI SPECIFICITY PROTEIN"/>
    <property type="match status" value="1"/>
</dbReference>
<evidence type="ECO:0000313" key="7">
    <source>
        <dbReference type="Proteomes" id="UP000273811"/>
    </source>
</evidence>
<comment type="similarity">
    <text evidence="1">Belongs to the type-I restriction system S methylase family.</text>
</comment>